<comment type="subcellular location">
    <subcellularLocation>
        <location evidence="1">Membrane</location>
        <topology evidence="1">Multi-pass membrane protein</topology>
    </subcellularLocation>
</comment>
<proteinExistence type="predicted"/>
<dbReference type="GO" id="GO:0016020">
    <property type="term" value="C:membrane"/>
    <property type="evidence" value="ECO:0007669"/>
    <property type="project" value="UniProtKB-SubCell"/>
</dbReference>
<evidence type="ECO:0000313" key="9">
    <source>
        <dbReference type="EMBL" id="GID65533.1"/>
    </source>
</evidence>
<dbReference type="CDD" id="cd06427">
    <property type="entry name" value="CESA_like_2"/>
    <property type="match status" value="1"/>
</dbReference>
<dbReference type="InterPro" id="IPR037257">
    <property type="entry name" value="T2SS_E_N_sf"/>
</dbReference>
<dbReference type="InterPro" id="IPR050321">
    <property type="entry name" value="Glycosyltr_2/OpgH_subfam"/>
</dbReference>
<keyword evidence="2" id="KW-0328">Glycosyltransferase</keyword>
<feature type="domain" description="Type II secretion system protein GspE N-terminal" evidence="8">
    <location>
        <begin position="84"/>
        <end position="171"/>
    </location>
</feature>
<dbReference type="Proteomes" id="UP000619479">
    <property type="component" value="Unassembled WGS sequence"/>
</dbReference>
<dbReference type="SUPFAM" id="SSF160246">
    <property type="entry name" value="EspE N-terminal domain-like"/>
    <property type="match status" value="1"/>
</dbReference>
<feature type="transmembrane region" description="Helical" evidence="7">
    <location>
        <begin position="561"/>
        <end position="581"/>
    </location>
</feature>
<evidence type="ECO:0000256" key="1">
    <source>
        <dbReference type="ARBA" id="ARBA00004141"/>
    </source>
</evidence>
<keyword evidence="4 7" id="KW-0812">Transmembrane</keyword>
<dbReference type="EMBL" id="BOMH01000026">
    <property type="protein sequence ID" value="GID65533.1"/>
    <property type="molecule type" value="Genomic_DNA"/>
</dbReference>
<evidence type="ECO:0000256" key="3">
    <source>
        <dbReference type="ARBA" id="ARBA00022679"/>
    </source>
</evidence>
<feature type="transmembrane region" description="Helical" evidence="7">
    <location>
        <begin position="593"/>
        <end position="615"/>
    </location>
</feature>
<name>A0A919ILC2_9ACTN</name>
<accession>A0A919ILC2</accession>
<evidence type="ECO:0000256" key="2">
    <source>
        <dbReference type="ARBA" id="ARBA00022676"/>
    </source>
</evidence>
<keyword evidence="5 7" id="KW-1133">Transmembrane helix</keyword>
<keyword evidence="6 7" id="KW-0472">Membrane</keyword>
<evidence type="ECO:0000256" key="6">
    <source>
        <dbReference type="ARBA" id="ARBA00023136"/>
    </source>
</evidence>
<sequence>MLVTVAADLARVSAKPQLPAADRVFVKGPATLGDMLLARGLVTARQMDDALREQEATGSRLGAILITSGAVRRLDLYELLAEQWGLPFLDLTHVDLDPELLDAHDPTDLVRAGWVPVRREADGAVLVATAERPSDERAQLIRAAVGGTITQVVTTDWDIDQAVHRSYRERLVDDATMGLWRRSAAQSARQVLYPRQAWSLGVLLSALAGSLILFPRATLTGVSMVIGVFFLVSVMFKFVVCLRGAKYDKEEAITAEEVAALGDHDLPVYTVLVPVYREANVIGDLLHNLGDLDYPRDRLEILLLMEEDDAETIAAARAAKPPPTVRFVIVPDRLPKTKPKACNVGLFFARGEYVVIYDAEDRPEPDQLKKAVVAFRRAGPETVCIQAALNYWNVDDNALTRMFTLEYSFWFDYMLPGLDDLNLPIPLGGTSNHFRVQALRTLGGWDPFNVTEDADLGIRASVLGYRVGVINSTTYEEANRAVGNWIRQRSRWIKGYMQTLLVHLRRPGTIVRGAGIRQSLSFVLLIGGTPASFLLTPPLYVIFAISLIAPELPIGQFFPTWVMAFGVFNLLVGNTAMVYLAMMGAFRRRRYGLMLWSLLNPVYWLLHAIAAYKALWQLITKPHYWEKTTHGLSVAPGRAALPDPVTAGQPG</sequence>
<evidence type="ECO:0000256" key="4">
    <source>
        <dbReference type="ARBA" id="ARBA00022692"/>
    </source>
</evidence>
<dbReference type="GO" id="GO:0016757">
    <property type="term" value="F:glycosyltransferase activity"/>
    <property type="evidence" value="ECO:0007669"/>
    <property type="project" value="UniProtKB-KW"/>
</dbReference>
<dbReference type="InterPro" id="IPR007831">
    <property type="entry name" value="T2SS_GspE_N"/>
</dbReference>
<dbReference type="AlphaFoldDB" id="A0A919ILC2"/>
<dbReference type="Pfam" id="PF05157">
    <property type="entry name" value="MshEN"/>
    <property type="match status" value="1"/>
</dbReference>
<gene>
    <name evidence="9" type="ORF">Acy02nite_34140</name>
</gene>
<evidence type="ECO:0000256" key="7">
    <source>
        <dbReference type="SAM" id="Phobius"/>
    </source>
</evidence>
<protein>
    <submittedName>
        <fullName evidence="9">Glycosyl transferase</fullName>
    </submittedName>
</protein>
<keyword evidence="10" id="KW-1185">Reference proteome</keyword>
<evidence type="ECO:0000259" key="8">
    <source>
        <dbReference type="Pfam" id="PF05157"/>
    </source>
</evidence>
<dbReference type="Pfam" id="PF13641">
    <property type="entry name" value="Glyco_tranf_2_3"/>
    <property type="match status" value="1"/>
</dbReference>
<feature type="transmembrane region" description="Helical" evidence="7">
    <location>
        <begin position="221"/>
        <end position="240"/>
    </location>
</feature>
<reference evidence="9" key="1">
    <citation type="submission" date="2021-01" db="EMBL/GenBank/DDBJ databases">
        <title>Whole genome shotgun sequence of Actinoplanes cyaneus NBRC 14990.</title>
        <authorList>
            <person name="Komaki H."/>
            <person name="Tamura T."/>
        </authorList>
    </citation>
    <scope>NUCLEOTIDE SEQUENCE</scope>
    <source>
        <strain evidence="9">NBRC 14990</strain>
    </source>
</reference>
<dbReference type="InterPro" id="IPR029044">
    <property type="entry name" value="Nucleotide-diphossugar_trans"/>
</dbReference>
<dbReference type="RefSeq" id="WP_203741655.1">
    <property type="nucleotide sequence ID" value="NZ_BAAAUC010000003.1"/>
</dbReference>
<evidence type="ECO:0000256" key="5">
    <source>
        <dbReference type="ARBA" id="ARBA00022989"/>
    </source>
</evidence>
<dbReference type="Gene3D" id="3.90.550.10">
    <property type="entry name" value="Spore Coat Polysaccharide Biosynthesis Protein SpsA, Chain A"/>
    <property type="match status" value="1"/>
</dbReference>
<feature type="transmembrane region" description="Helical" evidence="7">
    <location>
        <begin position="522"/>
        <end position="549"/>
    </location>
</feature>
<dbReference type="PANTHER" id="PTHR43867">
    <property type="entry name" value="CELLULOSE SYNTHASE CATALYTIC SUBUNIT A [UDP-FORMING]"/>
    <property type="match status" value="1"/>
</dbReference>
<evidence type="ECO:0000313" key="10">
    <source>
        <dbReference type="Proteomes" id="UP000619479"/>
    </source>
</evidence>
<dbReference type="PANTHER" id="PTHR43867:SF2">
    <property type="entry name" value="CELLULOSE SYNTHASE CATALYTIC SUBUNIT A [UDP-FORMING]"/>
    <property type="match status" value="1"/>
</dbReference>
<dbReference type="SUPFAM" id="SSF53448">
    <property type="entry name" value="Nucleotide-diphospho-sugar transferases"/>
    <property type="match status" value="1"/>
</dbReference>
<keyword evidence="3 9" id="KW-0808">Transferase</keyword>
<feature type="transmembrane region" description="Helical" evidence="7">
    <location>
        <begin position="197"/>
        <end position="215"/>
    </location>
</feature>
<comment type="caution">
    <text evidence="9">The sequence shown here is derived from an EMBL/GenBank/DDBJ whole genome shotgun (WGS) entry which is preliminary data.</text>
</comment>
<organism evidence="9 10">
    <name type="scientific">Actinoplanes cyaneus</name>
    <dbReference type="NCBI Taxonomy" id="52696"/>
    <lineage>
        <taxon>Bacteria</taxon>
        <taxon>Bacillati</taxon>
        <taxon>Actinomycetota</taxon>
        <taxon>Actinomycetes</taxon>
        <taxon>Micromonosporales</taxon>
        <taxon>Micromonosporaceae</taxon>
        <taxon>Actinoplanes</taxon>
    </lineage>
</organism>